<evidence type="ECO:0000313" key="3">
    <source>
        <dbReference type="EMBL" id="PJC21760.1"/>
    </source>
</evidence>
<protein>
    <recommendedName>
        <fullName evidence="2">GIY-YIG domain-containing protein</fullName>
    </recommendedName>
</protein>
<dbReference type="InterPro" id="IPR000305">
    <property type="entry name" value="GIY-YIG_endonuc"/>
</dbReference>
<dbReference type="EMBL" id="PFSK01000049">
    <property type="protein sequence ID" value="PJC21760.1"/>
    <property type="molecule type" value="Genomic_DNA"/>
</dbReference>
<feature type="domain" description="GIY-YIG" evidence="2">
    <location>
        <begin position="1"/>
        <end position="74"/>
    </location>
</feature>
<dbReference type="Pfam" id="PF01541">
    <property type="entry name" value="GIY-YIG"/>
    <property type="match status" value="1"/>
</dbReference>
<sequence>MYYLYILLCDRAFFYVGVTRKLGERVADHKVGRSPHTKRYRLVEHLYTEEYPTRNEAEKREKQIKGWSKEKKKALISGNIEKLRELSKNKS</sequence>
<proteinExistence type="inferred from homology"/>
<evidence type="ECO:0000256" key="1">
    <source>
        <dbReference type="ARBA" id="ARBA00007435"/>
    </source>
</evidence>
<accession>A0A2M8EHR5</accession>
<name>A0A2M8EHR5_UNCKA</name>
<gene>
    <name evidence="3" type="ORF">CO059_03170</name>
</gene>
<dbReference type="Proteomes" id="UP000228781">
    <property type="component" value="Unassembled WGS sequence"/>
</dbReference>
<comment type="caution">
    <text evidence="3">The sequence shown here is derived from an EMBL/GenBank/DDBJ whole genome shotgun (WGS) entry which is preliminary data.</text>
</comment>
<dbReference type="Gene3D" id="3.40.1440.10">
    <property type="entry name" value="GIY-YIG endonuclease"/>
    <property type="match status" value="1"/>
</dbReference>
<evidence type="ECO:0000313" key="4">
    <source>
        <dbReference type="Proteomes" id="UP000228781"/>
    </source>
</evidence>
<dbReference type="AlphaFoldDB" id="A0A2M8EHR5"/>
<dbReference type="PANTHER" id="PTHR34477">
    <property type="entry name" value="UPF0213 PROTEIN YHBQ"/>
    <property type="match status" value="1"/>
</dbReference>
<dbReference type="PANTHER" id="PTHR34477:SF1">
    <property type="entry name" value="UPF0213 PROTEIN YHBQ"/>
    <property type="match status" value="1"/>
</dbReference>
<evidence type="ECO:0000259" key="2">
    <source>
        <dbReference type="PROSITE" id="PS50164"/>
    </source>
</evidence>
<dbReference type="InterPro" id="IPR050190">
    <property type="entry name" value="UPF0213_domain"/>
</dbReference>
<dbReference type="SUPFAM" id="SSF82771">
    <property type="entry name" value="GIY-YIG endonuclease"/>
    <property type="match status" value="1"/>
</dbReference>
<dbReference type="InterPro" id="IPR035901">
    <property type="entry name" value="GIY-YIG_endonuc_sf"/>
</dbReference>
<reference evidence="4" key="1">
    <citation type="submission" date="2017-09" db="EMBL/GenBank/DDBJ databases">
        <title>Depth-based differentiation of microbial function through sediment-hosted aquifers and enrichment of novel symbionts in the deep terrestrial subsurface.</title>
        <authorList>
            <person name="Probst A.J."/>
            <person name="Ladd B."/>
            <person name="Jarett J.K."/>
            <person name="Geller-Mcgrath D.E."/>
            <person name="Sieber C.M.K."/>
            <person name="Emerson J.B."/>
            <person name="Anantharaman K."/>
            <person name="Thomas B.C."/>
            <person name="Malmstrom R."/>
            <person name="Stieglmeier M."/>
            <person name="Klingl A."/>
            <person name="Woyke T."/>
            <person name="Ryan C.M."/>
            <person name="Banfield J.F."/>
        </authorList>
    </citation>
    <scope>NUCLEOTIDE SEQUENCE [LARGE SCALE GENOMIC DNA]</scope>
</reference>
<dbReference type="PROSITE" id="PS50164">
    <property type="entry name" value="GIY_YIG"/>
    <property type="match status" value="1"/>
</dbReference>
<organism evidence="3 4">
    <name type="scientific">candidate division WWE3 bacterium CG_4_9_14_0_2_um_filter_48_10</name>
    <dbReference type="NCBI Taxonomy" id="1975078"/>
    <lineage>
        <taxon>Bacteria</taxon>
        <taxon>Katanobacteria</taxon>
    </lineage>
</organism>
<comment type="similarity">
    <text evidence="1">Belongs to the UPF0213 family.</text>
</comment>